<protein>
    <submittedName>
        <fullName evidence="2 3">Molybdopterin-binding protein</fullName>
    </submittedName>
</protein>
<dbReference type="Proteomes" id="UP000289193">
    <property type="component" value="Unassembled WGS sequence"/>
</dbReference>
<evidence type="ECO:0000313" key="3">
    <source>
        <dbReference type="EMBL" id="RXK10844.1"/>
    </source>
</evidence>
<dbReference type="RefSeq" id="WP_114838580.1">
    <property type="nucleotide sequence ID" value="NZ_CP031217.1"/>
</dbReference>
<evidence type="ECO:0000313" key="4">
    <source>
        <dbReference type="Proteomes" id="UP000253850"/>
    </source>
</evidence>
<evidence type="ECO:0000313" key="2">
    <source>
        <dbReference type="EMBL" id="AXH11711.1"/>
    </source>
</evidence>
<organism evidence="3 5">
    <name type="scientific">Halarcobacter bivalviorum</name>
    <dbReference type="NCBI Taxonomy" id="663364"/>
    <lineage>
        <taxon>Bacteria</taxon>
        <taxon>Pseudomonadati</taxon>
        <taxon>Campylobacterota</taxon>
        <taxon>Epsilonproteobacteria</taxon>
        <taxon>Campylobacterales</taxon>
        <taxon>Arcobacteraceae</taxon>
        <taxon>Halarcobacter</taxon>
    </lineage>
</organism>
<evidence type="ECO:0000259" key="1">
    <source>
        <dbReference type="SMART" id="SM00852"/>
    </source>
</evidence>
<keyword evidence="5" id="KW-1185">Reference proteome</keyword>
<dbReference type="AlphaFoldDB" id="A0AAX2ABP2"/>
<dbReference type="SUPFAM" id="SSF53218">
    <property type="entry name" value="Molybdenum cofactor biosynthesis proteins"/>
    <property type="match status" value="1"/>
</dbReference>
<dbReference type="PANTHER" id="PTHR13939">
    <property type="entry name" value="NICOTINAMIDE-NUCLEOTIDE AMIDOHYDROLASE PNCC"/>
    <property type="match status" value="1"/>
</dbReference>
<gene>
    <name evidence="2" type="ORF">ABIV_0698</name>
    <name evidence="3" type="ORF">CRV05_00275</name>
</gene>
<sequence>MLKQANFYSVIIGTELLNGRRKDAHFAFLNEQLLKRGWTHKASFVIEDDTSLMENIYKLIKEDKNSVMFSYGGIGATPDDYTRQIAAKVFRDGKMEYNQKAQELIINQFGQEAYPHRIEMGNLPINAKLLKNVVNNVAGFYLDDRFFFTPGFPSMSQSMVIEALDKHYAKNELIKYRKTLTAFCGENDLISLMKEVPSEIELSSLPKIIEDKRQVVLSLSSSNKELLETNFEKFINFCQEKSIKYTLEDINQVK</sequence>
<dbReference type="PANTHER" id="PTHR13939:SF0">
    <property type="entry name" value="NMN AMIDOHYDROLASE-LIKE PROTEIN YFAY"/>
    <property type="match status" value="1"/>
</dbReference>
<dbReference type="EMBL" id="CP031217">
    <property type="protein sequence ID" value="AXH11711.1"/>
    <property type="molecule type" value="Genomic_DNA"/>
</dbReference>
<feature type="domain" description="MoaB/Mog" evidence="1">
    <location>
        <begin position="8"/>
        <end position="171"/>
    </location>
</feature>
<name>A0AAX2ABP2_9BACT</name>
<dbReference type="Pfam" id="PF00994">
    <property type="entry name" value="MoCF_biosynth"/>
    <property type="match status" value="1"/>
</dbReference>
<dbReference type="Gene3D" id="3.40.980.10">
    <property type="entry name" value="MoaB/Mog-like domain"/>
    <property type="match status" value="1"/>
</dbReference>
<proteinExistence type="predicted"/>
<dbReference type="Proteomes" id="UP000253850">
    <property type="component" value="Chromosome"/>
</dbReference>
<accession>A0AAX2ABP2</accession>
<dbReference type="KEGG" id="hbv:ABIV_0698"/>
<dbReference type="InterPro" id="IPR036425">
    <property type="entry name" value="MoaB/Mog-like_dom_sf"/>
</dbReference>
<dbReference type="EMBL" id="PDKM01000001">
    <property type="protein sequence ID" value="RXK10844.1"/>
    <property type="molecule type" value="Genomic_DNA"/>
</dbReference>
<reference evidence="2 4" key="2">
    <citation type="submission" date="2018-07" db="EMBL/GenBank/DDBJ databases">
        <title>Complete genome of the Arcobacter bivalviorum type strain LMG 26154.</title>
        <authorList>
            <person name="Miller W.G."/>
            <person name="Yee E."/>
            <person name="Bono J.L."/>
        </authorList>
    </citation>
    <scope>NUCLEOTIDE SEQUENCE [LARGE SCALE GENOMIC DNA]</scope>
    <source>
        <strain evidence="2 4">LMG 26154</strain>
    </source>
</reference>
<dbReference type="InterPro" id="IPR001453">
    <property type="entry name" value="MoaB/Mog_dom"/>
</dbReference>
<reference evidence="3 5" key="1">
    <citation type="submission" date="2017-10" db="EMBL/GenBank/DDBJ databases">
        <title>Genomics of the genus Arcobacter.</title>
        <authorList>
            <person name="Perez-Cataluna A."/>
            <person name="Figueras M.J."/>
        </authorList>
    </citation>
    <scope>NUCLEOTIDE SEQUENCE [LARGE SCALE GENOMIC DNA]</scope>
    <source>
        <strain evidence="3 5">CECT 7835</strain>
    </source>
</reference>
<dbReference type="InterPro" id="IPR050101">
    <property type="entry name" value="CinA"/>
</dbReference>
<evidence type="ECO:0000313" key="5">
    <source>
        <dbReference type="Proteomes" id="UP000289193"/>
    </source>
</evidence>
<dbReference type="SMART" id="SM00852">
    <property type="entry name" value="MoCF_biosynth"/>
    <property type="match status" value="1"/>
</dbReference>